<name>A0ABM9BFK1_9BACL</name>
<protein>
    <submittedName>
        <fullName evidence="2">Uncharacterized protein</fullName>
    </submittedName>
</protein>
<dbReference type="EMBL" id="CAKMAB010000018">
    <property type="protein sequence ID" value="CAH1057319.1"/>
    <property type="molecule type" value="Genomic_DNA"/>
</dbReference>
<evidence type="ECO:0000313" key="2">
    <source>
        <dbReference type="EMBL" id="CAH1057319.1"/>
    </source>
</evidence>
<feature type="region of interest" description="Disordered" evidence="1">
    <location>
        <begin position="1"/>
        <end position="27"/>
    </location>
</feature>
<dbReference type="RefSeq" id="WP_234535922.1">
    <property type="nucleotide sequence ID" value="NZ_CAKMAB010000018.1"/>
</dbReference>
<dbReference type="Proteomes" id="UP000838749">
    <property type="component" value="Unassembled WGS sequence"/>
</dbReference>
<organism evidence="2 3">
    <name type="scientific">Paenibacillus pseudetheri</name>
    <dbReference type="NCBI Taxonomy" id="2897682"/>
    <lineage>
        <taxon>Bacteria</taxon>
        <taxon>Bacillati</taxon>
        <taxon>Bacillota</taxon>
        <taxon>Bacilli</taxon>
        <taxon>Bacillales</taxon>
        <taxon>Paenibacillaceae</taxon>
        <taxon>Paenibacillus</taxon>
    </lineage>
</organism>
<proteinExistence type="predicted"/>
<accession>A0ABM9BFK1</accession>
<comment type="caution">
    <text evidence="2">The sequence shown here is derived from an EMBL/GenBank/DDBJ whole genome shotgun (WGS) entry which is preliminary data.</text>
</comment>
<evidence type="ECO:0000256" key="1">
    <source>
        <dbReference type="SAM" id="MobiDB-lite"/>
    </source>
</evidence>
<evidence type="ECO:0000313" key="3">
    <source>
        <dbReference type="Proteomes" id="UP000838749"/>
    </source>
</evidence>
<keyword evidence="3" id="KW-1185">Reference proteome</keyword>
<gene>
    <name evidence="2" type="ORF">PAECIP111894_03477</name>
</gene>
<reference evidence="2" key="1">
    <citation type="submission" date="2021-12" db="EMBL/GenBank/DDBJ databases">
        <authorList>
            <person name="Criscuolo A."/>
        </authorList>
    </citation>
    <scope>NUCLEOTIDE SEQUENCE</scope>
    <source>
        <strain evidence="2">CIP111894</strain>
    </source>
</reference>
<sequence>MTVSGPNTNYWGFGGGQEGSHWDVTSQQEKKFEQSIVEKGMKRVSDIITYKVILKSNDKEEELQRFGNPFMTRVIIRSIGLHYEGRQD</sequence>
<feature type="compositionally biased region" description="Polar residues" evidence="1">
    <location>
        <begin position="1"/>
        <end position="10"/>
    </location>
</feature>